<dbReference type="EMBL" id="JABTTQ020000001">
    <property type="protein sequence ID" value="KAK6164141.1"/>
    <property type="molecule type" value="Genomic_DNA"/>
</dbReference>
<dbReference type="Pfam" id="PF00078">
    <property type="entry name" value="RVT_1"/>
    <property type="match status" value="1"/>
</dbReference>
<dbReference type="InterPro" id="IPR052343">
    <property type="entry name" value="Retrotransposon-Effector_Assoc"/>
</dbReference>
<accession>A0ABR0XYG6</accession>
<dbReference type="PANTHER" id="PTHR46890:SF48">
    <property type="entry name" value="RNA-DIRECTED DNA POLYMERASE"/>
    <property type="match status" value="1"/>
</dbReference>
<gene>
    <name evidence="2" type="ORF">DH2020_001005</name>
</gene>
<feature type="domain" description="Reverse transcriptase" evidence="1">
    <location>
        <begin position="145"/>
        <end position="433"/>
    </location>
</feature>
<proteinExistence type="predicted"/>
<organism evidence="2 3">
    <name type="scientific">Rehmannia glutinosa</name>
    <name type="common">Chinese foxglove</name>
    <dbReference type="NCBI Taxonomy" id="99300"/>
    <lineage>
        <taxon>Eukaryota</taxon>
        <taxon>Viridiplantae</taxon>
        <taxon>Streptophyta</taxon>
        <taxon>Embryophyta</taxon>
        <taxon>Tracheophyta</taxon>
        <taxon>Spermatophyta</taxon>
        <taxon>Magnoliopsida</taxon>
        <taxon>eudicotyledons</taxon>
        <taxon>Gunneridae</taxon>
        <taxon>Pentapetalae</taxon>
        <taxon>asterids</taxon>
        <taxon>lamiids</taxon>
        <taxon>Lamiales</taxon>
        <taxon>Orobanchaceae</taxon>
        <taxon>Rehmannieae</taxon>
        <taxon>Rehmannia</taxon>
    </lineage>
</organism>
<evidence type="ECO:0000313" key="3">
    <source>
        <dbReference type="Proteomes" id="UP001318860"/>
    </source>
</evidence>
<dbReference type="PROSITE" id="PS50878">
    <property type="entry name" value="RT_POL"/>
    <property type="match status" value="1"/>
</dbReference>
<reference evidence="2 3" key="1">
    <citation type="journal article" date="2021" name="Comput. Struct. Biotechnol. J.">
        <title>De novo genome assembly of the potent medicinal plant Rehmannia glutinosa using nanopore technology.</title>
        <authorList>
            <person name="Ma L."/>
            <person name="Dong C."/>
            <person name="Song C."/>
            <person name="Wang X."/>
            <person name="Zheng X."/>
            <person name="Niu Y."/>
            <person name="Chen S."/>
            <person name="Feng W."/>
        </authorList>
    </citation>
    <scope>NUCLEOTIDE SEQUENCE [LARGE SCALE GENOMIC DNA]</scope>
    <source>
        <strain evidence="2">DH-2019</strain>
    </source>
</reference>
<evidence type="ECO:0000259" key="1">
    <source>
        <dbReference type="PROSITE" id="PS50878"/>
    </source>
</evidence>
<keyword evidence="3" id="KW-1185">Reference proteome</keyword>
<dbReference type="CDD" id="cd01650">
    <property type="entry name" value="RT_nLTR_like"/>
    <property type="match status" value="1"/>
</dbReference>
<dbReference type="InterPro" id="IPR043502">
    <property type="entry name" value="DNA/RNA_pol_sf"/>
</dbReference>
<evidence type="ECO:0000313" key="2">
    <source>
        <dbReference type="EMBL" id="KAK6164141.1"/>
    </source>
</evidence>
<dbReference type="PANTHER" id="PTHR46890">
    <property type="entry name" value="NON-LTR RETROLELEMENT REVERSE TRANSCRIPTASE-LIKE PROTEIN-RELATED"/>
    <property type="match status" value="1"/>
</dbReference>
<name>A0ABR0XYG6_REHGL</name>
<dbReference type="InterPro" id="IPR000477">
    <property type="entry name" value="RT_dom"/>
</dbReference>
<dbReference type="Proteomes" id="UP001318860">
    <property type="component" value="Unassembled WGS sequence"/>
</dbReference>
<sequence length="449" mass="51022">MWLQDESCTPYIIQTWGSLSHQLTLASIKEKIQQMGVSLHAWESRHFGNINSQLVKAREQLQKIQSLPSTDENNKASKIIEQKIHTLMKREETMWHQRSRVNWIKDGDKNTNFFHRIANGRQKRNSIDHIKCDDGTIVEDEHEVANVLTKYFSSLFTSTTDLNLARAIDALDPMVTDEDNELLNEPFTEMEIVVALKQMHPSKSPGPDDAIHHSQSVFVPGRLITDNALLAYEIFHAMKINTAKKRGTFALKLDMSKAYDHVEWNFLEHILLKIGFKHYLVSLIMRCASTVSYSVITNGIPGPIFFPTRGLRQGDPLSPYLFILRQAKLFHSLYGAEMGGFIHVAKICKRAPTVSHLFFADDSMIFGRANEGEITTIKSIISDYSAASGKIVNFEKSEINFSKGVQSNMAETLASCLGVKYVDKHQIYLGLPATTERNKKAFFSRLWIE</sequence>
<dbReference type="SUPFAM" id="SSF56672">
    <property type="entry name" value="DNA/RNA polymerases"/>
    <property type="match status" value="1"/>
</dbReference>
<protein>
    <recommendedName>
        <fullName evidence="1">Reverse transcriptase domain-containing protein</fullName>
    </recommendedName>
</protein>
<comment type="caution">
    <text evidence="2">The sequence shown here is derived from an EMBL/GenBank/DDBJ whole genome shotgun (WGS) entry which is preliminary data.</text>
</comment>